<sequence>MFHIPIPDSNICVLSEKRLRQPDPRDPQPRLPDWEISLSPTMDVEEVGYMGTPPGDLVVEGEEAVEACPSTSTPPSGCGGSE</sequence>
<name>A0A2G9RBG8_AQUCT</name>
<dbReference type="EMBL" id="KV945176">
    <property type="protein sequence ID" value="PIO25248.1"/>
    <property type="molecule type" value="Genomic_DNA"/>
</dbReference>
<organism evidence="1 2">
    <name type="scientific">Aquarana catesbeiana</name>
    <name type="common">American bullfrog</name>
    <name type="synonym">Rana catesbeiana</name>
    <dbReference type="NCBI Taxonomy" id="8400"/>
    <lineage>
        <taxon>Eukaryota</taxon>
        <taxon>Metazoa</taxon>
        <taxon>Chordata</taxon>
        <taxon>Craniata</taxon>
        <taxon>Vertebrata</taxon>
        <taxon>Euteleostomi</taxon>
        <taxon>Amphibia</taxon>
        <taxon>Batrachia</taxon>
        <taxon>Anura</taxon>
        <taxon>Neobatrachia</taxon>
        <taxon>Ranoidea</taxon>
        <taxon>Ranidae</taxon>
        <taxon>Aquarana</taxon>
    </lineage>
</organism>
<keyword evidence="2" id="KW-1185">Reference proteome</keyword>
<accession>A0A2G9RBG8</accession>
<evidence type="ECO:0000313" key="1">
    <source>
        <dbReference type="EMBL" id="PIO25248.1"/>
    </source>
</evidence>
<evidence type="ECO:0000313" key="2">
    <source>
        <dbReference type="Proteomes" id="UP000228934"/>
    </source>
</evidence>
<protein>
    <submittedName>
        <fullName evidence="1">Uncharacterized protein</fullName>
    </submittedName>
</protein>
<reference evidence="2" key="1">
    <citation type="journal article" date="2017" name="Nat. Commun.">
        <title>The North American bullfrog draft genome provides insight into hormonal regulation of long noncoding RNA.</title>
        <authorList>
            <person name="Hammond S.A."/>
            <person name="Warren R.L."/>
            <person name="Vandervalk B.P."/>
            <person name="Kucuk E."/>
            <person name="Khan H."/>
            <person name="Gibb E.A."/>
            <person name="Pandoh P."/>
            <person name="Kirk H."/>
            <person name="Zhao Y."/>
            <person name="Jones M."/>
            <person name="Mungall A.J."/>
            <person name="Coope R."/>
            <person name="Pleasance S."/>
            <person name="Moore R.A."/>
            <person name="Holt R.A."/>
            <person name="Round J.M."/>
            <person name="Ohora S."/>
            <person name="Walle B.V."/>
            <person name="Veldhoen N."/>
            <person name="Helbing C.C."/>
            <person name="Birol I."/>
        </authorList>
    </citation>
    <scope>NUCLEOTIDE SEQUENCE [LARGE SCALE GENOMIC DNA]</scope>
</reference>
<gene>
    <name evidence="1" type="ORF">AB205_0047910</name>
</gene>
<proteinExistence type="predicted"/>
<dbReference type="AlphaFoldDB" id="A0A2G9RBG8"/>
<dbReference type="Proteomes" id="UP000228934">
    <property type="component" value="Unassembled WGS sequence"/>
</dbReference>